<evidence type="ECO:0000313" key="4">
    <source>
        <dbReference type="Proteomes" id="UP000198228"/>
    </source>
</evidence>
<feature type="region of interest" description="Disordered" evidence="1">
    <location>
        <begin position="257"/>
        <end position="278"/>
    </location>
</feature>
<feature type="transmembrane region" description="Helical" evidence="2">
    <location>
        <begin position="231"/>
        <end position="249"/>
    </location>
</feature>
<dbReference type="AlphaFoldDB" id="A0A1C4YKS1"/>
<protein>
    <submittedName>
        <fullName evidence="3">Putative membrane protein</fullName>
    </submittedName>
</protein>
<reference evidence="3 4" key="1">
    <citation type="submission" date="2016-06" db="EMBL/GenBank/DDBJ databases">
        <authorList>
            <person name="Kjaerup R.B."/>
            <person name="Dalgaard T.S."/>
            <person name="Juul-Madsen H.R."/>
        </authorList>
    </citation>
    <scope>NUCLEOTIDE SEQUENCE [LARGE SCALE GENOMIC DNA]</scope>
    <source>
        <strain evidence="3 4">DSM 43821</strain>
    </source>
</reference>
<accession>A0A1C4YKS1</accession>
<evidence type="ECO:0000256" key="1">
    <source>
        <dbReference type="SAM" id="MobiDB-lite"/>
    </source>
</evidence>
<feature type="transmembrane region" description="Helical" evidence="2">
    <location>
        <begin position="156"/>
        <end position="176"/>
    </location>
</feature>
<organism evidence="3 4">
    <name type="scientific">Micromonospora purpureochromogenes</name>
    <dbReference type="NCBI Taxonomy" id="47872"/>
    <lineage>
        <taxon>Bacteria</taxon>
        <taxon>Bacillati</taxon>
        <taxon>Actinomycetota</taxon>
        <taxon>Actinomycetes</taxon>
        <taxon>Micromonosporales</taxon>
        <taxon>Micromonosporaceae</taxon>
        <taxon>Micromonospora</taxon>
    </lineage>
</organism>
<dbReference type="Pfam" id="PF09997">
    <property type="entry name" value="DUF2238"/>
    <property type="match status" value="1"/>
</dbReference>
<dbReference type="Proteomes" id="UP000198228">
    <property type="component" value="Chromosome I"/>
</dbReference>
<keyword evidence="2" id="KW-1133">Transmembrane helix</keyword>
<keyword evidence="2" id="KW-0472">Membrane</keyword>
<evidence type="ECO:0000256" key="2">
    <source>
        <dbReference type="SAM" id="Phobius"/>
    </source>
</evidence>
<feature type="transmembrane region" description="Helical" evidence="2">
    <location>
        <begin position="88"/>
        <end position="108"/>
    </location>
</feature>
<proteinExistence type="predicted"/>
<feature type="transmembrane region" description="Helical" evidence="2">
    <location>
        <begin position="188"/>
        <end position="211"/>
    </location>
</feature>
<name>A0A1C4YKS1_9ACTN</name>
<feature type="transmembrane region" description="Helical" evidence="2">
    <location>
        <begin position="115"/>
        <end position="136"/>
    </location>
</feature>
<sequence length="278" mass="30218">MAAELAITPPTERRPGPAVGGAGGERFGADRIGRAAAIVGVPGGDRPARPATNRRSPVSRARVLLPPALLGVVLVALVVSGIRPYDRLTWLLETVWVIVGIPVLLLTWRRFPLTTLLCCLLAAHAIVLIVGGHHTYARTPVGNWVRDLFDLSRNPYDRLGHFAQGFVPAILIREILVRRSPLRGSRWLAPLVVCACLAFSAVFEMFEWWSAVVAGSAADDFLATQGDVWDTQWDMFLALVGAITSLALLSRLHDRELPPPPADPRRSPVGSDQPRMTA</sequence>
<feature type="transmembrane region" description="Helical" evidence="2">
    <location>
        <begin position="63"/>
        <end position="82"/>
    </location>
</feature>
<gene>
    <name evidence="3" type="ORF">GA0074696_3466</name>
</gene>
<keyword evidence="2" id="KW-0812">Transmembrane</keyword>
<feature type="region of interest" description="Disordered" evidence="1">
    <location>
        <begin position="1"/>
        <end position="21"/>
    </location>
</feature>
<dbReference type="EMBL" id="LT607410">
    <property type="protein sequence ID" value="SCF21277.1"/>
    <property type="molecule type" value="Genomic_DNA"/>
</dbReference>
<dbReference type="InterPro" id="IPR014509">
    <property type="entry name" value="YjdF-like"/>
</dbReference>
<evidence type="ECO:0000313" key="3">
    <source>
        <dbReference type="EMBL" id="SCF21277.1"/>
    </source>
</evidence>